<keyword evidence="3 6" id="KW-0732">Signal</keyword>
<evidence type="ECO:0000256" key="4">
    <source>
        <dbReference type="ARBA" id="ARBA00022801"/>
    </source>
</evidence>
<dbReference type="Proteomes" id="UP001596978">
    <property type="component" value="Unassembled WGS sequence"/>
</dbReference>
<dbReference type="InterPro" id="IPR044925">
    <property type="entry name" value="His-Me_finger_sf"/>
</dbReference>
<evidence type="ECO:0000256" key="5">
    <source>
        <dbReference type="SAM" id="MobiDB-lite"/>
    </source>
</evidence>
<accession>A0ABW3CUV5</accession>
<name>A0ABW3CUV5_9FLAO</name>
<dbReference type="Gene3D" id="2.60.40.10">
    <property type="entry name" value="Immunoglobulins"/>
    <property type="match status" value="1"/>
</dbReference>
<comment type="similarity">
    <text evidence="1">Belongs to the EndA/NucM nuclease family.</text>
</comment>
<dbReference type="NCBIfam" id="TIGR04183">
    <property type="entry name" value="Por_Secre_tail"/>
    <property type="match status" value="1"/>
</dbReference>
<dbReference type="InterPro" id="IPR003961">
    <property type="entry name" value="FN3_dom"/>
</dbReference>
<sequence length="782" mass="84406">MKRTLLWCFLLASFLGYAQIPSYYNDVNLNLSGTQLKDELAVKVITTHTNNLSYTPGVWDALKQTDLNPANSSQVLLIYGWNDSDSDITNDRTRGVNDNGGGTGVWNREHVYAKSLANPDLGTSGPGADAHNLRPCDAQRNSSRSNRRFADGSGNSGITPQGYWYPGDEWKGDVARMMMYMYLRYDNQCYPSGVGTGATVANDPNMLQLFLQWNAEDPVSQVEEQRNPVLEGLQGNRNPFIDNPAFATQIWGGPQAEDKFGSGGGGDTEAPTIPNGLSIASTTASSISLNWNPSSDNVAVTGYDIYLNGSYTGSSTTTDYTESGLMAGTTYNFAVLAKDAAGNASVLSNTIAATTNSSGGGSGSATELFFSEYVEGSSYNKALEIANFTGTAVNLSNYSIKKQTNGSGSWSAPFGLAGTLTNSAVYVVAHSSASATVTAKADVTTTASIITFNGNDAVGLFKNDVLIDILGTFNGGSANYAQDVTLRRNSSTTSPNTVYSVSEWDSFAANTFDGLGTHALDGGTPTTVVLNEAYFETGWDGWIDGGGDAYRYNGSRSYEGSYSIRIRDDSSTASSMTSPTYDISGFDQIEATFYFYAYSMENGEDFWFRYHNGSSWQTVASYARGADFDNNTFYSAIVIMDKADYSFVSNGRFRFQCDASANADQIYIDQVTIKGITGASSGRTPMMDNKKHGLDLIGYLDTQDTMTEQFMVYPNPVVGGRLYVDFYGEKVGAFKIYNLLGQTVNQGSLSIDAVDVGDLNNGVYILEVNDGDEIETIKFVKR</sequence>
<dbReference type="CDD" id="cd00063">
    <property type="entry name" value="FN3"/>
    <property type="match status" value="1"/>
</dbReference>
<keyword evidence="10" id="KW-1185">Reference proteome</keyword>
<evidence type="ECO:0000256" key="2">
    <source>
        <dbReference type="ARBA" id="ARBA00022722"/>
    </source>
</evidence>
<dbReference type="Pfam" id="PF00041">
    <property type="entry name" value="fn3"/>
    <property type="match status" value="1"/>
</dbReference>
<evidence type="ECO:0000259" key="8">
    <source>
        <dbReference type="PROSITE" id="PS51841"/>
    </source>
</evidence>
<evidence type="ECO:0000313" key="9">
    <source>
        <dbReference type="EMBL" id="MFD0861493.1"/>
    </source>
</evidence>
<keyword evidence="4" id="KW-0378">Hydrolase</keyword>
<keyword evidence="2" id="KW-0540">Nuclease</keyword>
<dbReference type="Pfam" id="PF18962">
    <property type="entry name" value="Por_Secre_tail"/>
    <property type="match status" value="1"/>
</dbReference>
<gene>
    <name evidence="9" type="ORF">ACFQ1M_04690</name>
</gene>
<dbReference type="PROSITE" id="PS51841">
    <property type="entry name" value="LTD"/>
    <property type="match status" value="1"/>
</dbReference>
<organism evidence="9 10">
    <name type="scientific">Sungkyunkwania multivorans</name>
    <dbReference type="NCBI Taxonomy" id="1173618"/>
    <lineage>
        <taxon>Bacteria</taxon>
        <taxon>Pseudomonadati</taxon>
        <taxon>Bacteroidota</taxon>
        <taxon>Flavobacteriia</taxon>
        <taxon>Flavobacteriales</taxon>
        <taxon>Flavobacteriaceae</taxon>
        <taxon>Sungkyunkwania</taxon>
    </lineage>
</organism>
<feature type="signal peptide" evidence="6">
    <location>
        <begin position="1"/>
        <end position="18"/>
    </location>
</feature>
<dbReference type="Pfam" id="PF04231">
    <property type="entry name" value="Endonuclease_1"/>
    <property type="match status" value="1"/>
</dbReference>
<dbReference type="InterPro" id="IPR026444">
    <property type="entry name" value="Secre_tail"/>
</dbReference>
<dbReference type="PANTHER" id="PTHR33607">
    <property type="entry name" value="ENDONUCLEASE-1"/>
    <property type="match status" value="1"/>
</dbReference>
<keyword evidence="9" id="KW-0255">Endonuclease</keyword>
<reference evidence="10" key="1">
    <citation type="journal article" date="2019" name="Int. J. Syst. Evol. Microbiol.">
        <title>The Global Catalogue of Microorganisms (GCM) 10K type strain sequencing project: providing services to taxonomists for standard genome sequencing and annotation.</title>
        <authorList>
            <consortium name="The Broad Institute Genomics Platform"/>
            <consortium name="The Broad Institute Genome Sequencing Center for Infectious Disease"/>
            <person name="Wu L."/>
            <person name="Ma J."/>
        </authorList>
    </citation>
    <scope>NUCLEOTIDE SEQUENCE [LARGE SCALE GENOMIC DNA]</scope>
    <source>
        <strain evidence="10">CCUG 62952</strain>
    </source>
</reference>
<dbReference type="InterPro" id="IPR013783">
    <property type="entry name" value="Ig-like_fold"/>
</dbReference>
<dbReference type="SUPFAM" id="SSF54060">
    <property type="entry name" value="His-Me finger endonucleases"/>
    <property type="match status" value="1"/>
</dbReference>
<dbReference type="InterPro" id="IPR036116">
    <property type="entry name" value="FN3_sf"/>
</dbReference>
<evidence type="ECO:0000256" key="6">
    <source>
        <dbReference type="SAM" id="SignalP"/>
    </source>
</evidence>
<feature type="domain" description="LTD" evidence="8">
    <location>
        <begin position="349"/>
        <end position="511"/>
    </location>
</feature>
<evidence type="ECO:0000313" key="10">
    <source>
        <dbReference type="Proteomes" id="UP001596978"/>
    </source>
</evidence>
<dbReference type="PROSITE" id="PS50853">
    <property type="entry name" value="FN3"/>
    <property type="match status" value="1"/>
</dbReference>
<feature type="chain" id="PRO_5046754161" evidence="6">
    <location>
        <begin position="19"/>
        <end position="782"/>
    </location>
</feature>
<dbReference type="SUPFAM" id="SSF49265">
    <property type="entry name" value="Fibronectin type III"/>
    <property type="match status" value="1"/>
</dbReference>
<dbReference type="EMBL" id="JBHTJH010000004">
    <property type="protein sequence ID" value="MFD0861493.1"/>
    <property type="molecule type" value="Genomic_DNA"/>
</dbReference>
<dbReference type="Pfam" id="PF00932">
    <property type="entry name" value="LTD"/>
    <property type="match status" value="1"/>
</dbReference>
<dbReference type="RefSeq" id="WP_386404617.1">
    <property type="nucleotide sequence ID" value="NZ_JBHTJH010000004.1"/>
</dbReference>
<feature type="region of interest" description="Disordered" evidence="5">
    <location>
        <begin position="117"/>
        <end position="162"/>
    </location>
</feature>
<dbReference type="SMART" id="SM00060">
    <property type="entry name" value="FN3"/>
    <property type="match status" value="1"/>
</dbReference>
<evidence type="ECO:0000259" key="7">
    <source>
        <dbReference type="PROSITE" id="PS50853"/>
    </source>
</evidence>
<feature type="domain" description="Fibronectin type-III" evidence="7">
    <location>
        <begin position="273"/>
        <end position="358"/>
    </location>
</feature>
<dbReference type="InterPro" id="IPR007346">
    <property type="entry name" value="Endonuclease-I"/>
</dbReference>
<dbReference type="GO" id="GO:0004519">
    <property type="term" value="F:endonuclease activity"/>
    <property type="evidence" value="ECO:0007669"/>
    <property type="project" value="UniProtKB-KW"/>
</dbReference>
<protein>
    <submittedName>
        <fullName evidence="9">Endonuclease</fullName>
    </submittedName>
</protein>
<evidence type="ECO:0000256" key="3">
    <source>
        <dbReference type="ARBA" id="ARBA00022729"/>
    </source>
</evidence>
<dbReference type="PANTHER" id="PTHR33607:SF2">
    <property type="entry name" value="ENDONUCLEASE-1"/>
    <property type="match status" value="1"/>
</dbReference>
<comment type="caution">
    <text evidence="9">The sequence shown here is derived from an EMBL/GenBank/DDBJ whole genome shotgun (WGS) entry which is preliminary data.</text>
</comment>
<proteinExistence type="inferred from homology"/>
<dbReference type="InterPro" id="IPR001322">
    <property type="entry name" value="Lamin_tail_dom"/>
</dbReference>
<evidence type="ECO:0000256" key="1">
    <source>
        <dbReference type="ARBA" id="ARBA00006429"/>
    </source>
</evidence>